<feature type="region of interest" description="Disordered" evidence="1">
    <location>
        <begin position="42"/>
        <end position="66"/>
    </location>
</feature>
<dbReference type="EMBL" id="HG994369">
    <property type="protein sequence ID" value="CAF1930206.1"/>
    <property type="molecule type" value="Genomic_DNA"/>
</dbReference>
<name>A0A816L300_BRANA</name>
<protein>
    <submittedName>
        <fullName evidence="2">(rape) hypothetical protein</fullName>
    </submittedName>
</protein>
<evidence type="ECO:0000313" key="2">
    <source>
        <dbReference type="EMBL" id="CAF1930206.1"/>
    </source>
</evidence>
<sequence>MDDGFALRDETIRLLAARVKELEQDKIQRENWSFQFGEYETCEASGGKGRDAESEEEADKDGKNSESDASLQLYTLLFLLRQHLKMLRVRKRLRKRLMRSLAMRMK</sequence>
<dbReference type="Proteomes" id="UP001295469">
    <property type="component" value="Chromosome C05"/>
</dbReference>
<evidence type="ECO:0000256" key="1">
    <source>
        <dbReference type="SAM" id="MobiDB-lite"/>
    </source>
</evidence>
<gene>
    <name evidence="2" type="ORF">DARMORV10_C05P37380.1</name>
</gene>
<organism evidence="2">
    <name type="scientific">Brassica napus</name>
    <name type="common">Rape</name>
    <dbReference type="NCBI Taxonomy" id="3708"/>
    <lineage>
        <taxon>Eukaryota</taxon>
        <taxon>Viridiplantae</taxon>
        <taxon>Streptophyta</taxon>
        <taxon>Embryophyta</taxon>
        <taxon>Tracheophyta</taxon>
        <taxon>Spermatophyta</taxon>
        <taxon>Magnoliopsida</taxon>
        <taxon>eudicotyledons</taxon>
        <taxon>Gunneridae</taxon>
        <taxon>Pentapetalae</taxon>
        <taxon>rosids</taxon>
        <taxon>malvids</taxon>
        <taxon>Brassicales</taxon>
        <taxon>Brassicaceae</taxon>
        <taxon>Brassiceae</taxon>
        <taxon>Brassica</taxon>
    </lineage>
</organism>
<proteinExistence type="predicted"/>
<accession>A0A816L300</accession>
<reference evidence="2" key="1">
    <citation type="submission" date="2021-01" db="EMBL/GenBank/DDBJ databases">
        <authorList>
            <consortium name="Genoscope - CEA"/>
            <person name="William W."/>
        </authorList>
    </citation>
    <scope>NUCLEOTIDE SEQUENCE</scope>
</reference>
<dbReference type="AlphaFoldDB" id="A0A816L300"/>